<protein>
    <submittedName>
        <fullName evidence="2">Probable E3 ubiquitin-protein ligase makorin-2</fullName>
    </submittedName>
</protein>
<organism evidence="1 2">
    <name type="scientific">Echinops telfairi</name>
    <name type="common">Lesser hedgehog tenrec</name>
    <dbReference type="NCBI Taxonomy" id="9371"/>
    <lineage>
        <taxon>Eukaryota</taxon>
        <taxon>Metazoa</taxon>
        <taxon>Chordata</taxon>
        <taxon>Craniata</taxon>
        <taxon>Vertebrata</taxon>
        <taxon>Euteleostomi</taxon>
        <taxon>Mammalia</taxon>
        <taxon>Eutheria</taxon>
        <taxon>Afrotheria</taxon>
        <taxon>Tenrecidae</taxon>
        <taxon>Tenrecinae</taxon>
        <taxon>Echinops</taxon>
    </lineage>
</organism>
<sequence>MDIIKSCPQCRVRSSFIIPNKTWVGKGPKKAQLIQRFKARTSQIRCRFFWQGNGHCPFKSDCIYQHQAPLQKALISGPTWPESVLLPSGSEVLSPAVFLRHPEPEDNVVFTDWPCPWSLGPPLFSPSPGAPPGCQQF</sequence>
<evidence type="ECO:0000313" key="1">
    <source>
        <dbReference type="Proteomes" id="UP000694863"/>
    </source>
</evidence>
<proteinExistence type="predicted"/>
<name>A0AC55D981_ECHTE</name>
<dbReference type="RefSeq" id="XP_045148300.1">
    <property type="nucleotide sequence ID" value="XM_045292365.1"/>
</dbReference>
<gene>
    <name evidence="2" type="primary">LOC123521938</name>
</gene>
<dbReference type="Proteomes" id="UP000694863">
    <property type="component" value="Unplaced"/>
</dbReference>
<reference evidence="2" key="1">
    <citation type="submission" date="2025-08" db="UniProtKB">
        <authorList>
            <consortium name="RefSeq"/>
        </authorList>
    </citation>
    <scope>IDENTIFICATION</scope>
</reference>
<keyword evidence="1" id="KW-1185">Reference proteome</keyword>
<accession>A0AC55D981</accession>
<evidence type="ECO:0000313" key="2">
    <source>
        <dbReference type="RefSeq" id="XP_045148300.1"/>
    </source>
</evidence>